<comment type="subcellular location">
    <subcellularLocation>
        <location evidence="4">Cytoplasm</location>
    </subcellularLocation>
</comment>
<dbReference type="Proteomes" id="UP000595224">
    <property type="component" value="Chromosome"/>
</dbReference>
<proteinExistence type="inferred from homology"/>
<keyword evidence="8" id="KW-1185">Reference proteome</keyword>
<accession>A0A7T3REY2</accession>
<dbReference type="Gene3D" id="3.30.70.1660">
    <property type="match status" value="1"/>
</dbReference>
<organism evidence="7 8">
    <name type="scientific">Treponema peruense</name>
    <dbReference type="NCBI Taxonomy" id="2787628"/>
    <lineage>
        <taxon>Bacteria</taxon>
        <taxon>Pseudomonadati</taxon>
        <taxon>Spirochaetota</taxon>
        <taxon>Spirochaetia</taxon>
        <taxon>Spirochaetales</taxon>
        <taxon>Treponemataceae</taxon>
        <taxon>Treponema</taxon>
    </lineage>
</organism>
<dbReference type="EMBL" id="CP064936">
    <property type="protein sequence ID" value="QQA01897.1"/>
    <property type="molecule type" value="Genomic_DNA"/>
</dbReference>
<evidence type="ECO:0000313" key="7">
    <source>
        <dbReference type="EMBL" id="QQA01897.1"/>
    </source>
</evidence>
<dbReference type="Gene3D" id="1.20.58.410">
    <property type="entry name" value="Release factor"/>
    <property type="match status" value="1"/>
</dbReference>
<dbReference type="Pfam" id="PF00472">
    <property type="entry name" value="RF-1"/>
    <property type="match status" value="1"/>
</dbReference>
<dbReference type="KEGG" id="tper:IWA51_04685"/>
<name>A0A7T3REY2_9SPIR</name>
<evidence type="ECO:0000313" key="8">
    <source>
        <dbReference type="Proteomes" id="UP000595224"/>
    </source>
</evidence>
<dbReference type="HAMAP" id="MF_00094">
    <property type="entry name" value="Rel_fac_2"/>
    <property type="match status" value="1"/>
</dbReference>
<keyword evidence="4" id="KW-0963">Cytoplasm</keyword>
<dbReference type="SMART" id="SM00937">
    <property type="entry name" value="PCRF"/>
    <property type="match status" value="1"/>
</dbReference>
<evidence type="ECO:0000256" key="3">
    <source>
        <dbReference type="ARBA" id="ARBA00022917"/>
    </source>
</evidence>
<evidence type="ECO:0000256" key="2">
    <source>
        <dbReference type="ARBA" id="ARBA00022481"/>
    </source>
</evidence>
<keyword evidence="3 4" id="KW-0648">Protein biosynthesis</keyword>
<dbReference type="InterPro" id="IPR045853">
    <property type="entry name" value="Pep_chain_release_fac_I_sf"/>
</dbReference>
<dbReference type="Pfam" id="PF03462">
    <property type="entry name" value="PCRF"/>
    <property type="match status" value="1"/>
</dbReference>
<dbReference type="GO" id="GO:0016149">
    <property type="term" value="F:translation release factor activity, codon specific"/>
    <property type="evidence" value="ECO:0007669"/>
    <property type="project" value="UniProtKB-UniRule"/>
</dbReference>
<dbReference type="InterPro" id="IPR004374">
    <property type="entry name" value="PrfB"/>
</dbReference>
<reference evidence="7 8" key="1">
    <citation type="submission" date="2020-11" db="EMBL/GenBank/DDBJ databases">
        <title>Treponema Peruensis nv. sp., first commensal Treponema isolated from human feces.</title>
        <authorList>
            <person name="Belkhou C."/>
            <person name="Raes J."/>
        </authorList>
    </citation>
    <scope>NUCLEOTIDE SEQUENCE [LARGE SCALE GENOMIC DNA]</scope>
    <source>
        <strain evidence="7 8">RCC2812</strain>
    </source>
</reference>
<comment type="PTM">
    <text evidence="4">Methylated by PrmC. Methylation increases the termination efficiency of RF2.</text>
</comment>
<dbReference type="AlphaFoldDB" id="A0A7T3REY2"/>
<evidence type="ECO:0000256" key="5">
    <source>
        <dbReference type="NCBIfam" id="TIGR00020"/>
    </source>
</evidence>
<dbReference type="Gene3D" id="3.30.160.20">
    <property type="match status" value="1"/>
</dbReference>
<dbReference type="SUPFAM" id="SSF75620">
    <property type="entry name" value="Release factor"/>
    <property type="match status" value="1"/>
</dbReference>
<dbReference type="InterPro" id="IPR000352">
    <property type="entry name" value="Pep_chain_release_fac_I"/>
</dbReference>
<evidence type="ECO:0000259" key="6">
    <source>
        <dbReference type="PROSITE" id="PS00745"/>
    </source>
</evidence>
<feature type="domain" description="Prokaryotic-type class I peptide chain release factors" evidence="6">
    <location>
        <begin position="242"/>
        <end position="258"/>
    </location>
</feature>
<dbReference type="PANTHER" id="PTHR43116">
    <property type="entry name" value="PEPTIDE CHAIN RELEASE FACTOR 2"/>
    <property type="match status" value="1"/>
</dbReference>
<dbReference type="FunFam" id="3.30.160.20:FF:000004">
    <property type="entry name" value="Peptide chain release factor 1"/>
    <property type="match status" value="1"/>
</dbReference>
<dbReference type="InterPro" id="IPR005139">
    <property type="entry name" value="PCRF"/>
</dbReference>
<dbReference type="GO" id="GO:0005737">
    <property type="term" value="C:cytoplasm"/>
    <property type="evidence" value="ECO:0007669"/>
    <property type="project" value="UniProtKB-SubCell"/>
</dbReference>
<protein>
    <recommendedName>
        <fullName evidence="4 5">Peptide chain release factor 2</fullName>
        <shortName evidence="4">RF-2</shortName>
    </recommendedName>
</protein>
<dbReference type="NCBIfam" id="TIGR00020">
    <property type="entry name" value="prfB"/>
    <property type="match status" value="1"/>
</dbReference>
<evidence type="ECO:0000256" key="4">
    <source>
        <dbReference type="HAMAP-Rule" id="MF_00094"/>
    </source>
</evidence>
<dbReference type="PANTHER" id="PTHR43116:SF3">
    <property type="entry name" value="CLASS I PEPTIDE CHAIN RELEASE FACTOR"/>
    <property type="match status" value="1"/>
</dbReference>
<gene>
    <name evidence="4 7" type="primary">prfB</name>
    <name evidence="7" type="ORF">IWA51_04685</name>
</gene>
<evidence type="ECO:0000256" key="1">
    <source>
        <dbReference type="ARBA" id="ARBA00010835"/>
    </source>
</evidence>
<comment type="function">
    <text evidence="4">Peptide chain release factor 2 directs the termination of translation in response to the peptide chain termination codons UGA and UAA.</text>
</comment>
<sequence>MLEDLRVPISELKENIMDVWGRLDPDEIDKKIAEKEALTTAPGFWDDNDKATRVMNDIKMLKGRIEPWRELIQEVSDMETLYDLGVEENDQSVEKELKELYEKAKAKYDHESILNLLSDEVDKNDCFLSVHAGAGGTEACDWTFMLSRMYQRWAERHGYKTEVLSEEEAEGGLKSINMKISGPYVYGYTKGEAGVHRLVRISPFDANARRHTSFASVYVFPVLDDSIEVKIDPKDLRIDTFRAGGKGGQHVNKTESAVRFTHLPTGIVVQCESERSQLMNRATAMSILRSRLYEYYKEQREKDNMKFAGEKKDISFGSQIRSYVFQPYTMVKDHRTKYSVGNIQGVMDGDIDGFLDEYLSAKWKGLPASSSDDDDDIGDDA</sequence>
<comment type="similarity">
    <text evidence="1 4">Belongs to the prokaryotic/mitochondrial release factor family.</text>
</comment>
<feature type="modified residue" description="N5-methylglutamine" evidence="4">
    <location>
        <position position="249"/>
    </location>
</feature>
<dbReference type="PROSITE" id="PS00745">
    <property type="entry name" value="RF_PROK_I"/>
    <property type="match status" value="1"/>
</dbReference>
<keyword evidence="2 4" id="KW-0488">Methylation</keyword>
<dbReference type="RefSeq" id="WP_177527396.1">
    <property type="nucleotide sequence ID" value="NZ_CBCSHE010000004.1"/>
</dbReference>